<dbReference type="Proteomes" id="UP000646659">
    <property type="component" value="Unassembled WGS sequence"/>
</dbReference>
<proteinExistence type="inferred from homology"/>
<comment type="similarity">
    <text evidence="1">Belongs to the peptidase A31 family.</text>
</comment>
<dbReference type="InterPro" id="IPR023430">
    <property type="entry name" value="Pept_HybD-like_dom_sf"/>
</dbReference>
<dbReference type="PRINTS" id="PR00446">
    <property type="entry name" value="HYDRGNUPTAKE"/>
</dbReference>
<dbReference type="PANTHER" id="PTHR30302">
    <property type="entry name" value="HYDROGENASE 1 MATURATION PROTEASE"/>
    <property type="match status" value="1"/>
</dbReference>
<dbReference type="NCBIfam" id="TIGR00072">
    <property type="entry name" value="hydrog_prot"/>
    <property type="match status" value="1"/>
</dbReference>
<evidence type="ECO:0000256" key="1">
    <source>
        <dbReference type="ARBA" id="ARBA00006814"/>
    </source>
</evidence>
<dbReference type="RefSeq" id="WP_192961436.1">
    <property type="nucleotide sequence ID" value="NZ_QKOF01000004.1"/>
</dbReference>
<evidence type="ECO:0000256" key="2">
    <source>
        <dbReference type="ARBA" id="ARBA00022670"/>
    </source>
</evidence>
<organism evidence="5 6">
    <name type="scientific">Methanothermobacter thermautotrophicus</name>
    <name type="common">Methanobacterium thermoformicicum</name>
    <dbReference type="NCBI Taxonomy" id="145262"/>
    <lineage>
        <taxon>Archaea</taxon>
        <taxon>Methanobacteriati</taxon>
        <taxon>Methanobacteriota</taxon>
        <taxon>Methanomada group</taxon>
        <taxon>Methanobacteria</taxon>
        <taxon>Methanobacteriales</taxon>
        <taxon>Methanobacteriaceae</taxon>
        <taxon>Methanothermobacter</taxon>
    </lineage>
</organism>
<accession>A0A842YJH7</accession>
<dbReference type="Pfam" id="PF01750">
    <property type="entry name" value="HycI"/>
    <property type="match status" value="1"/>
</dbReference>
<sequence length="168" mass="18585">MISIHLKRILNDFLTDCRRLLVLTVGNELRSDDGLGPYLASLIQEAMVKRGHLLINAGTVPENFTGKIRSENPSHILIVDAVEMREDPGTVRFIERDSISDYSISTHAMPLSFLLRYLEDQGDYRIALMGVQPENLEFGTELSPVVEGAVHDLAGVIIAALDGVEGRE</sequence>
<dbReference type="Gene3D" id="3.40.50.1450">
    <property type="entry name" value="HybD-like"/>
    <property type="match status" value="1"/>
</dbReference>
<dbReference type="PANTHER" id="PTHR30302:SF1">
    <property type="entry name" value="HYDROGENASE 2 MATURATION PROTEASE"/>
    <property type="match status" value="1"/>
</dbReference>
<evidence type="ECO:0000256" key="3">
    <source>
        <dbReference type="ARBA" id="ARBA00022750"/>
    </source>
</evidence>
<gene>
    <name evidence="5" type="primary">hycI</name>
    <name evidence="5" type="ORF">DNK57_02210</name>
</gene>
<dbReference type="CDD" id="cd06067">
    <property type="entry name" value="H2MP_MemB-H2evol"/>
    <property type="match status" value="1"/>
</dbReference>
<dbReference type="OrthoDB" id="44145at2157"/>
<evidence type="ECO:0000313" key="5">
    <source>
        <dbReference type="EMBL" id="MBE2899642.1"/>
    </source>
</evidence>
<dbReference type="AlphaFoldDB" id="A0A842YJH7"/>
<dbReference type="InterPro" id="IPR000671">
    <property type="entry name" value="Peptidase_A31"/>
</dbReference>
<evidence type="ECO:0000256" key="4">
    <source>
        <dbReference type="ARBA" id="ARBA00022801"/>
    </source>
</evidence>
<dbReference type="GO" id="GO:0008047">
    <property type="term" value="F:enzyme activator activity"/>
    <property type="evidence" value="ECO:0007669"/>
    <property type="project" value="InterPro"/>
</dbReference>
<dbReference type="SUPFAM" id="SSF53163">
    <property type="entry name" value="HybD-like"/>
    <property type="match status" value="1"/>
</dbReference>
<reference evidence="5" key="1">
    <citation type="submission" date="2018-06" db="EMBL/GenBank/DDBJ databases">
        <title>Draft genome sequence of Methanothermobacter thermautotrophicus Strain WHS, a thermophilic, hydrogenotrophic methanogen isolated from Washburn Hot Springs in Yellowstone National Park, USA.</title>
        <authorList>
            <person name="Mckay L.J."/>
            <person name="Klingelsmith K."/>
            <person name="Inskeep W.P."/>
            <person name="Fields M.W."/>
        </authorList>
    </citation>
    <scope>NUCLEOTIDE SEQUENCE</scope>
    <source>
        <strain evidence="5">WHS</strain>
    </source>
</reference>
<dbReference type="InterPro" id="IPR004420">
    <property type="entry name" value="Pept_A31_hyd_mat_HycI"/>
</dbReference>
<keyword evidence="3" id="KW-0064">Aspartyl protease</keyword>
<dbReference type="GO" id="GO:0004190">
    <property type="term" value="F:aspartic-type endopeptidase activity"/>
    <property type="evidence" value="ECO:0007669"/>
    <property type="project" value="UniProtKB-KW"/>
</dbReference>
<dbReference type="GO" id="GO:0016485">
    <property type="term" value="P:protein processing"/>
    <property type="evidence" value="ECO:0007669"/>
    <property type="project" value="TreeGrafter"/>
</dbReference>
<protein>
    <submittedName>
        <fullName evidence="5">Hydrogenase maturation peptidase HycI</fullName>
    </submittedName>
</protein>
<keyword evidence="4" id="KW-0378">Hydrolase</keyword>
<evidence type="ECO:0000313" key="6">
    <source>
        <dbReference type="Proteomes" id="UP000646659"/>
    </source>
</evidence>
<dbReference type="NCBIfam" id="TIGR00142">
    <property type="entry name" value="hycI"/>
    <property type="match status" value="1"/>
</dbReference>
<keyword evidence="2" id="KW-0645">Protease</keyword>
<comment type="caution">
    <text evidence="5">The sequence shown here is derived from an EMBL/GenBank/DDBJ whole genome shotgun (WGS) entry which is preliminary data.</text>
</comment>
<dbReference type="EMBL" id="QKOF01000004">
    <property type="protein sequence ID" value="MBE2899642.1"/>
    <property type="molecule type" value="Genomic_DNA"/>
</dbReference>
<name>A0A842YJH7_METTF</name>